<feature type="domain" description="FhaA N-terminal" evidence="1">
    <location>
        <begin position="4"/>
        <end position="116"/>
    </location>
</feature>
<evidence type="ECO:0000313" key="2">
    <source>
        <dbReference type="EMBL" id="GAA0471942.1"/>
    </source>
</evidence>
<dbReference type="Gene3D" id="3.30.2320.60">
    <property type="entry name" value="FhaA, phosphopeptide-binding domain (DUF3662)"/>
    <property type="match status" value="1"/>
</dbReference>
<dbReference type="EMBL" id="BAAABY010000029">
    <property type="protein sequence ID" value="GAA0471942.1"/>
    <property type="molecule type" value="Genomic_DNA"/>
</dbReference>
<keyword evidence="3" id="KW-1185">Reference proteome</keyword>
<protein>
    <recommendedName>
        <fullName evidence="1">FhaA N-terminal domain-containing protein</fullName>
    </recommendedName>
</protein>
<accession>A0ABN1AAW6</accession>
<proteinExistence type="predicted"/>
<reference evidence="3" key="1">
    <citation type="journal article" date="2019" name="Int. J. Syst. Evol. Microbiol.">
        <title>The Global Catalogue of Microorganisms (GCM) 10K type strain sequencing project: providing services to taxonomists for standard genome sequencing and annotation.</title>
        <authorList>
            <consortium name="The Broad Institute Genomics Platform"/>
            <consortium name="The Broad Institute Genome Sequencing Center for Infectious Disease"/>
            <person name="Wu L."/>
            <person name="Ma J."/>
        </authorList>
    </citation>
    <scope>NUCLEOTIDE SEQUENCE [LARGE SCALE GENOMIC DNA]</scope>
    <source>
        <strain evidence="3">JCM 4805</strain>
    </source>
</reference>
<gene>
    <name evidence="2" type="ORF">GCM10010361_40110</name>
</gene>
<comment type="caution">
    <text evidence="2">The sequence shown here is derived from an EMBL/GenBank/DDBJ whole genome shotgun (WGS) entry which is preliminary data.</text>
</comment>
<dbReference type="InterPro" id="IPR022128">
    <property type="entry name" value="FhaA_N"/>
</dbReference>
<evidence type="ECO:0000259" key="1">
    <source>
        <dbReference type="Pfam" id="PF12401"/>
    </source>
</evidence>
<evidence type="ECO:0000313" key="3">
    <source>
        <dbReference type="Proteomes" id="UP001500909"/>
    </source>
</evidence>
<organism evidence="2 3">
    <name type="scientific">Streptomyces olivaceiscleroticus</name>
    <dbReference type="NCBI Taxonomy" id="68245"/>
    <lineage>
        <taxon>Bacteria</taxon>
        <taxon>Bacillati</taxon>
        <taxon>Actinomycetota</taxon>
        <taxon>Actinomycetes</taxon>
        <taxon>Kitasatosporales</taxon>
        <taxon>Streptomycetaceae</taxon>
        <taxon>Streptomyces</taxon>
    </lineage>
</organism>
<name>A0ABN1AAW6_9ACTN</name>
<dbReference type="RefSeq" id="WP_346096396.1">
    <property type="nucleotide sequence ID" value="NZ_BAAABY010000029.1"/>
</dbReference>
<dbReference type="InterPro" id="IPR042287">
    <property type="entry name" value="FhaA_N_sf"/>
</dbReference>
<dbReference type="Pfam" id="PF12401">
    <property type="entry name" value="FhaA_N"/>
    <property type="match status" value="1"/>
</dbReference>
<dbReference type="Proteomes" id="UP001500909">
    <property type="component" value="Unassembled WGS sequence"/>
</dbReference>
<sequence>MGLLTQWEDAVELWEHTLVNRVFRSDPVQLIDALRRECDDHAVVCSENRILVPNAYDVELAPYVHERLGQPDEVVAQALTDTLARHAAEKGYEWGGPLTVHVAESRHSLPNGRYRITSQALPNIPPDAFDDPVQVHDAH</sequence>